<dbReference type="Proteomes" id="UP000002334">
    <property type="component" value="Chromosome"/>
</dbReference>
<dbReference type="HOGENOM" id="CLU_2666037_0_0_6"/>
<gene>
    <name evidence="1" type="ordered locus">HDEF_0742</name>
</gene>
<dbReference type="AlphaFoldDB" id="C4K4I0"/>
<name>C4K4I0_HAMD5</name>
<sequence length="75" mass="8784">MTLAVGIDQNAPYEKTNNKKYIFKTFMLFTPPLRGNQIVTVHLPSVLNQVSFGVGWFIKKQRHFNNSLFFRFIFS</sequence>
<evidence type="ECO:0000313" key="2">
    <source>
        <dbReference type="Proteomes" id="UP000002334"/>
    </source>
</evidence>
<dbReference type="EMBL" id="CP001277">
    <property type="protein sequence ID" value="ACQ67473.1"/>
    <property type="molecule type" value="Genomic_DNA"/>
</dbReference>
<protein>
    <submittedName>
        <fullName evidence="1">Uncharacterized protein</fullName>
    </submittedName>
</protein>
<keyword evidence="2" id="KW-1185">Reference proteome</keyword>
<evidence type="ECO:0000313" key="1">
    <source>
        <dbReference type="EMBL" id="ACQ67473.1"/>
    </source>
</evidence>
<dbReference type="KEGG" id="hde:HDEF_0742"/>
<reference evidence="1 2" key="1">
    <citation type="journal article" date="2009" name="Proc. Natl. Acad. Sci. U.S.A.">
        <title>Hamiltonella defensa, genome evolution of protective bacterial endosymbiont from pathogenic ancestors.</title>
        <authorList>
            <person name="Degnan P.H."/>
            <person name="Yu Y."/>
            <person name="Sisneros N."/>
            <person name="Wing R.A."/>
            <person name="Moran N.A."/>
        </authorList>
    </citation>
    <scope>NUCLEOTIDE SEQUENCE [LARGE SCALE GENOMIC DNA]</scope>
    <source>
        <strain evidence="2">5AT</strain>
    </source>
</reference>
<organism evidence="1 2">
    <name type="scientific">Hamiltonella defensa subsp. Acyrthosiphon pisum (strain 5AT)</name>
    <dbReference type="NCBI Taxonomy" id="572265"/>
    <lineage>
        <taxon>Bacteria</taxon>
        <taxon>Pseudomonadati</taxon>
        <taxon>Pseudomonadota</taxon>
        <taxon>Gammaproteobacteria</taxon>
        <taxon>Enterobacterales</taxon>
        <taxon>Enterobacteriaceae</taxon>
        <taxon>aphid secondary symbionts</taxon>
        <taxon>Candidatus Williamhamiltonella</taxon>
    </lineage>
</organism>
<proteinExistence type="predicted"/>
<accession>C4K4I0</accession>